<accession>A0A6A4GB13</accession>
<keyword evidence="2" id="KW-1185">Reference proteome</keyword>
<dbReference type="EMBL" id="ML771124">
    <property type="protein sequence ID" value="KAE9382691.1"/>
    <property type="molecule type" value="Genomic_DNA"/>
</dbReference>
<sequence length="152" mass="17064">MSQHFPADILYALDNPRRRGHQVENHDASHVITPSAKQTHQYQHAAAAQAIAAGLRLAPPPYTTVELMRLLLSRKYGPVHMKCASSREVYVPRIDPRNVPKEITITIDRICLHVPDYLLAVHSSDAKEASLSPMIFPIRKLFVAMFCTNSGR</sequence>
<proteinExistence type="predicted"/>
<evidence type="ECO:0000313" key="1">
    <source>
        <dbReference type="EMBL" id="KAE9382691.1"/>
    </source>
</evidence>
<dbReference type="Proteomes" id="UP000799118">
    <property type="component" value="Unassembled WGS sequence"/>
</dbReference>
<organism evidence="1 2">
    <name type="scientific">Gymnopus androsaceus JB14</name>
    <dbReference type="NCBI Taxonomy" id="1447944"/>
    <lineage>
        <taxon>Eukaryota</taxon>
        <taxon>Fungi</taxon>
        <taxon>Dikarya</taxon>
        <taxon>Basidiomycota</taxon>
        <taxon>Agaricomycotina</taxon>
        <taxon>Agaricomycetes</taxon>
        <taxon>Agaricomycetidae</taxon>
        <taxon>Agaricales</taxon>
        <taxon>Marasmiineae</taxon>
        <taxon>Omphalotaceae</taxon>
        <taxon>Gymnopus</taxon>
    </lineage>
</organism>
<gene>
    <name evidence="1" type="ORF">BT96DRAFT_1010196</name>
</gene>
<dbReference type="AlphaFoldDB" id="A0A6A4GB13"/>
<evidence type="ECO:0000313" key="2">
    <source>
        <dbReference type="Proteomes" id="UP000799118"/>
    </source>
</evidence>
<reference evidence="1" key="1">
    <citation type="journal article" date="2019" name="Environ. Microbiol.">
        <title>Fungal ecological strategies reflected in gene transcription - a case study of two litter decomposers.</title>
        <authorList>
            <person name="Barbi F."/>
            <person name="Kohler A."/>
            <person name="Barry K."/>
            <person name="Baskaran P."/>
            <person name="Daum C."/>
            <person name="Fauchery L."/>
            <person name="Ihrmark K."/>
            <person name="Kuo A."/>
            <person name="LaButti K."/>
            <person name="Lipzen A."/>
            <person name="Morin E."/>
            <person name="Grigoriev I.V."/>
            <person name="Henrissat B."/>
            <person name="Lindahl B."/>
            <person name="Martin F."/>
        </authorList>
    </citation>
    <scope>NUCLEOTIDE SEQUENCE</scope>
    <source>
        <strain evidence="1">JB14</strain>
    </source>
</reference>
<protein>
    <submittedName>
        <fullName evidence="1">Uncharacterized protein</fullName>
    </submittedName>
</protein>
<name>A0A6A4GB13_9AGAR</name>